<dbReference type="GO" id="GO:0000725">
    <property type="term" value="P:recombinational repair"/>
    <property type="evidence" value="ECO:0007669"/>
    <property type="project" value="TreeGrafter"/>
</dbReference>
<evidence type="ECO:0000259" key="11">
    <source>
        <dbReference type="PROSITE" id="PS51198"/>
    </source>
</evidence>
<sequence length="684" mass="78395">MTKTFVLKTDAPVKDFKVNHQKELNSEQYQVVTEAEGPCLVLAGAGSGKTRTIVYRVAYLIERGVDPENILLVTFTNKAAREMLSRVELLLGRYPEKLWGGTFHHIGNRILRKYAKHLGYQSNFTILDEEDSKDLIKVCLKDEGIDIKARRFPSAAVIKDLLSYAKNSQSKLAEVIEARHPKWREIENQIVAINKRYEDKKKAGNAMDFDDLLVNWLQLLKKFPQVKDRLSAQFHYILVDEYQDTNYIQAAIIKELASVHHNVLVVGDDAQSIYSFRAADIGNILNFPEIFHGAKIFKLETNYRSTPEILAVANEVIENNPRQYPKVLKPMVKSFVKPNVVPATSASEEAQYIAEQILTLRDEGVPLNKMAVLFRASNHSQELEMELTKRDIPYDYRGGVRFFERAHIKDTLAFLKVIGNPKDEAAWLRILNLQVGIGDTTASKIYRKIKDMDCIIKCVEADLADILTPKAKIGWDSLASIFVRDLEIKKLKDLSNPAGLIRPLAKSDYRNYLEAEYPNFQERLDDLEQLALFAERYQDLNTFLSEVTLQEAFAVERGRPDYSEDEKLVLTTIHQAKGLEWQAVFIINLVDTAFPNQRAIVEEGGLEEERRLFYVAITRAQKQLFLSYPLTGSYSSMYLNTPSQFLQEIDERLLEEIKLMKENIWNRKDLNDGNISYLPDLDSL</sequence>
<evidence type="ECO:0000256" key="9">
    <source>
        <dbReference type="ARBA" id="ARBA00048988"/>
    </source>
</evidence>
<comment type="caution">
    <text evidence="13">The sequence shown here is derived from an EMBL/GenBank/DDBJ whole genome shotgun (WGS) entry which is preliminary data.</text>
</comment>
<dbReference type="GO" id="GO:0016887">
    <property type="term" value="F:ATP hydrolysis activity"/>
    <property type="evidence" value="ECO:0007669"/>
    <property type="project" value="RHEA"/>
</dbReference>
<dbReference type="Gene3D" id="1.10.10.160">
    <property type="match status" value="1"/>
</dbReference>
<evidence type="ECO:0000313" key="14">
    <source>
        <dbReference type="Proteomes" id="UP000178849"/>
    </source>
</evidence>
<dbReference type="EC" id="5.6.2.4" evidence="8"/>
<evidence type="ECO:0000256" key="6">
    <source>
        <dbReference type="ARBA" id="ARBA00023235"/>
    </source>
</evidence>
<evidence type="ECO:0000256" key="1">
    <source>
        <dbReference type="ARBA" id="ARBA00009922"/>
    </source>
</evidence>
<keyword evidence="4 10" id="KW-0347">Helicase</keyword>
<keyword evidence="3 10" id="KW-0378">Hydrolase</keyword>
<dbReference type="PANTHER" id="PTHR11070">
    <property type="entry name" value="UVRD / RECB / PCRA DNA HELICASE FAMILY MEMBER"/>
    <property type="match status" value="1"/>
</dbReference>
<dbReference type="InterPro" id="IPR000212">
    <property type="entry name" value="DNA_helicase_UvrD/REP"/>
</dbReference>
<keyword evidence="5 10" id="KW-0067">ATP-binding</keyword>
<feature type="domain" description="UvrD-like helicase ATP-binding" evidence="11">
    <location>
        <begin position="22"/>
        <end position="306"/>
    </location>
</feature>
<proteinExistence type="inferred from homology"/>
<dbReference type="GO" id="GO:0043138">
    <property type="term" value="F:3'-5' DNA helicase activity"/>
    <property type="evidence" value="ECO:0007669"/>
    <property type="project" value="UniProtKB-EC"/>
</dbReference>
<dbReference type="InterPro" id="IPR014016">
    <property type="entry name" value="UvrD-like_ATP-bd"/>
</dbReference>
<dbReference type="InterPro" id="IPR027417">
    <property type="entry name" value="P-loop_NTPase"/>
</dbReference>
<dbReference type="Pfam" id="PF13361">
    <property type="entry name" value="UvrD_C"/>
    <property type="match status" value="2"/>
</dbReference>
<gene>
    <name evidence="13" type="ORF">A2927_01575</name>
</gene>
<evidence type="ECO:0000256" key="2">
    <source>
        <dbReference type="ARBA" id="ARBA00022741"/>
    </source>
</evidence>
<reference evidence="13 14" key="1">
    <citation type="journal article" date="2016" name="Nat. Commun.">
        <title>Thousands of microbial genomes shed light on interconnected biogeochemical processes in an aquifer system.</title>
        <authorList>
            <person name="Anantharaman K."/>
            <person name="Brown C.T."/>
            <person name="Hug L.A."/>
            <person name="Sharon I."/>
            <person name="Castelle C.J."/>
            <person name="Probst A.J."/>
            <person name="Thomas B.C."/>
            <person name="Singh A."/>
            <person name="Wilkins M.J."/>
            <person name="Karaoz U."/>
            <person name="Brodie E.L."/>
            <person name="Williams K.H."/>
            <person name="Hubbard S.S."/>
            <person name="Banfield J.F."/>
        </authorList>
    </citation>
    <scope>NUCLEOTIDE SEQUENCE [LARGE SCALE GENOMIC DNA]</scope>
</reference>
<evidence type="ECO:0000256" key="3">
    <source>
        <dbReference type="ARBA" id="ARBA00022801"/>
    </source>
</evidence>
<dbReference type="InterPro" id="IPR013986">
    <property type="entry name" value="DExx_box_DNA_helicase_dom_sf"/>
</dbReference>
<comment type="catalytic activity">
    <reaction evidence="7">
        <text>Couples ATP hydrolysis with the unwinding of duplex DNA by translocating in the 3'-5' direction.</text>
        <dbReference type="EC" id="5.6.2.4"/>
    </reaction>
</comment>
<dbReference type="GO" id="GO:0005829">
    <property type="term" value="C:cytosol"/>
    <property type="evidence" value="ECO:0007669"/>
    <property type="project" value="TreeGrafter"/>
</dbReference>
<protein>
    <recommendedName>
        <fullName evidence="8">DNA 3'-5' helicase</fullName>
        <ecNumber evidence="8">5.6.2.4</ecNumber>
    </recommendedName>
</protein>
<dbReference type="GO" id="GO:0005524">
    <property type="term" value="F:ATP binding"/>
    <property type="evidence" value="ECO:0007669"/>
    <property type="project" value="UniProtKB-UniRule"/>
</dbReference>
<dbReference type="PROSITE" id="PS51198">
    <property type="entry name" value="UVRD_HELICASE_ATP_BIND"/>
    <property type="match status" value="1"/>
</dbReference>
<dbReference type="Proteomes" id="UP000178849">
    <property type="component" value="Unassembled WGS sequence"/>
</dbReference>
<dbReference type="Gene3D" id="3.40.50.300">
    <property type="entry name" value="P-loop containing nucleotide triphosphate hydrolases"/>
    <property type="match status" value="2"/>
</dbReference>
<keyword evidence="6" id="KW-0413">Isomerase</keyword>
<dbReference type="InterPro" id="IPR014017">
    <property type="entry name" value="DNA_helicase_UvrD-like_C"/>
</dbReference>
<evidence type="ECO:0000259" key="12">
    <source>
        <dbReference type="PROSITE" id="PS51217"/>
    </source>
</evidence>
<dbReference type="Pfam" id="PF00580">
    <property type="entry name" value="UvrD-helicase"/>
    <property type="match status" value="1"/>
</dbReference>
<name>A0A1G2BHT7_9BACT</name>
<dbReference type="EMBL" id="MHKL01000039">
    <property type="protein sequence ID" value="OGY88788.1"/>
    <property type="molecule type" value="Genomic_DNA"/>
</dbReference>
<dbReference type="AlphaFoldDB" id="A0A1G2BHT7"/>
<dbReference type="PROSITE" id="PS51217">
    <property type="entry name" value="UVRD_HELICASE_CTER"/>
    <property type="match status" value="1"/>
</dbReference>
<dbReference type="PANTHER" id="PTHR11070:SF3">
    <property type="entry name" value="DNA 3'-5' HELICASE"/>
    <property type="match status" value="1"/>
</dbReference>
<feature type="domain" description="UvrD-like helicase C-terminal" evidence="12">
    <location>
        <begin position="307"/>
        <end position="578"/>
    </location>
</feature>
<accession>A0A1G2BHT7</accession>
<dbReference type="GO" id="GO:0003677">
    <property type="term" value="F:DNA binding"/>
    <property type="evidence" value="ECO:0007669"/>
    <property type="project" value="InterPro"/>
</dbReference>
<organism evidence="13 14">
    <name type="scientific">Candidatus Komeilibacteria bacterium RIFCSPLOWO2_01_FULL_45_10</name>
    <dbReference type="NCBI Taxonomy" id="1798550"/>
    <lineage>
        <taxon>Bacteria</taxon>
        <taxon>Candidatus Komeiliibacteriota</taxon>
    </lineage>
</organism>
<feature type="binding site" evidence="10">
    <location>
        <begin position="43"/>
        <end position="50"/>
    </location>
    <ligand>
        <name>ATP</name>
        <dbReference type="ChEBI" id="CHEBI:30616"/>
    </ligand>
</feature>
<evidence type="ECO:0000256" key="7">
    <source>
        <dbReference type="ARBA" id="ARBA00034617"/>
    </source>
</evidence>
<keyword evidence="2 10" id="KW-0547">Nucleotide-binding</keyword>
<dbReference type="Gene3D" id="1.10.486.10">
    <property type="entry name" value="PCRA, domain 4"/>
    <property type="match status" value="1"/>
</dbReference>
<evidence type="ECO:0000256" key="4">
    <source>
        <dbReference type="ARBA" id="ARBA00022806"/>
    </source>
</evidence>
<evidence type="ECO:0000313" key="13">
    <source>
        <dbReference type="EMBL" id="OGY88788.1"/>
    </source>
</evidence>
<dbReference type="STRING" id="1798550.A2927_01575"/>
<comment type="similarity">
    <text evidence="1">Belongs to the helicase family. UvrD subfamily.</text>
</comment>
<dbReference type="CDD" id="cd17932">
    <property type="entry name" value="DEXQc_UvrD"/>
    <property type="match status" value="1"/>
</dbReference>
<comment type="catalytic activity">
    <reaction evidence="9">
        <text>ATP + H2O = ADP + phosphate + H(+)</text>
        <dbReference type="Rhea" id="RHEA:13065"/>
        <dbReference type="ChEBI" id="CHEBI:15377"/>
        <dbReference type="ChEBI" id="CHEBI:15378"/>
        <dbReference type="ChEBI" id="CHEBI:30616"/>
        <dbReference type="ChEBI" id="CHEBI:43474"/>
        <dbReference type="ChEBI" id="CHEBI:456216"/>
        <dbReference type="EC" id="5.6.2.4"/>
    </reaction>
</comment>
<evidence type="ECO:0000256" key="5">
    <source>
        <dbReference type="ARBA" id="ARBA00022840"/>
    </source>
</evidence>
<evidence type="ECO:0000256" key="8">
    <source>
        <dbReference type="ARBA" id="ARBA00034808"/>
    </source>
</evidence>
<evidence type="ECO:0000256" key="10">
    <source>
        <dbReference type="PROSITE-ProRule" id="PRU00560"/>
    </source>
</evidence>
<dbReference type="SUPFAM" id="SSF52540">
    <property type="entry name" value="P-loop containing nucleoside triphosphate hydrolases"/>
    <property type="match status" value="1"/>
</dbReference>